<dbReference type="OrthoDB" id="10444871at2759"/>
<dbReference type="Proteomes" id="UP000275408">
    <property type="component" value="Unassembled WGS sequence"/>
</dbReference>
<gene>
    <name evidence="3" type="ORF">pdam_00005449</name>
</gene>
<evidence type="ECO:0000256" key="1">
    <source>
        <dbReference type="SAM" id="MobiDB-lite"/>
    </source>
</evidence>
<name>A0A3M6U3D7_POCDA</name>
<proteinExistence type="predicted"/>
<comment type="caution">
    <text evidence="3">The sequence shown here is derived from an EMBL/GenBank/DDBJ whole genome shotgun (WGS) entry which is preliminary data.</text>
</comment>
<keyword evidence="2" id="KW-0732">Signal</keyword>
<organism evidence="3 4">
    <name type="scientific">Pocillopora damicornis</name>
    <name type="common">Cauliflower coral</name>
    <name type="synonym">Millepora damicornis</name>
    <dbReference type="NCBI Taxonomy" id="46731"/>
    <lineage>
        <taxon>Eukaryota</taxon>
        <taxon>Metazoa</taxon>
        <taxon>Cnidaria</taxon>
        <taxon>Anthozoa</taxon>
        <taxon>Hexacorallia</taxon>
        <taxon>Scleractinia</taxon>
        <taxon>Astrocoeniina</taxon>
        <taxon>Pocilloporidae</taxon>
        <taxon>Pocillopora</taxon>
    </lineage>
</organism>
<feature type="region of interest" description="Disordered" evidence="1">
    <location>
        <begin position="100"/>
        <end position="127"/>
    </location>
</feature>
<feature type="compositionally biased region" description="Basic and acidic residues" evidence="1">
    <location>
        <begin position="114"/>
        <end position="127"/>
    </location>
</feature>
<feature type="signal peptide" evidence="2">
    <location>
        <begin position="1"/>
        <end position="21"/>
    </location>
</feature>
<keyword evidence="4" id="KW-1185">Reference proteome</keyword>
<evidence type="ECO:0000313" key="4">
    <source>
        <dbReference type="Proteomes" id="UP000275408"/>
    </source>
</evidence>
<evidence type="ECO:0000256" key="2">
    <source>
        <dbReference type="SAM" id="SignalP"/>
    </source>
</evidence>
<evidence type="ECO:0000313" key="3">
    <source>
        <dbReference type="EMBL" id="RMX48195.1"/>
    </source>
</evidence>
<protein>
    <submittedName>
        <fullName evidence="3">Uncharacterized protein</fullName>
    </submittedName>
</protein>
<dbReference type="AlphaFoldDB" id="A0A3M6U3D7"/>
<sequence length="147" mass="17322">MNSEFVTVLFLVIFASRQVSAFDGVNGNNFDFQMKGNLAEENDNGIEDIGTRVERERNRDFYADDLENSDEDLFFSKDDDELKKSIDYSDWEAANKFTEINDELGKEADEEEKDENKEKEEEEKEKEKGILRRLFEKFKNWIHKVGK</sequence>
<reference evidence="3 4" key="1">
    <citation type="journal article" date="2018" name="Sci. Rep.">
        <title>Comparative analysis of the Pocillopora damicornis genome highlights role of immune system in coral evolution.</title>
        <authorList>
            <person name="Cunning R."/>
            <person name="Bay R.A."/>
            <person name="Gillette P."/>
            <person name="Baker A.C."/>
            <person name="Traylor-Knowles N."/>
        </authorList>
    </citation>
    <scope>NUCLEOTIDE SEQUENCE [LARGE SCALE GENOMIC DNA]</scope>
    <source>
        <strain evidence="3">RSMAS</strain>
        <tissue evidence="3">Whole animal</tissue>
    </source>
</reference>
<dbReference type="EMBL" id="RCHS01002303">
    <property type="protein sequence ID" value="RMX48195.1"/>
    <property type="molecule type" value="Genomic_DNA"/>
</dbReference>
<accession>A0A3M6U3D7</accession>
<feature type="chain" id="PRO_5018337616" evidence="2">
    <location>
        <begin position="22"/>
        <end position="147"/>
    </location>
</feature>